<reference evidence="3 4" key="1">
    <citation type="submission" date="2017-10" db="EMBL/GenBank/DDBJ databases">
        <title>The draft genome sequence of Lewinella nigricans NBRC 102662.</title>
        <authorList>
            <person name="Wang K."/>
        </authorList>
    </citation>
    <scope>NUCLEOTIDE SEQUENCE [LARGE SCALE GENOMIC DNA]</scope>
    <source>
        <strain evidence="3 4">NBRC 102662</strain>
    </source>
</reference>
<dbReference type="Gene3D" id="1.10.287.470">
    <property type="entry name" value="Helix hairpin bin"/>
    <property type="match status" value="1"/>
</dbReference>
<evidence type="ECO:0000313" key="4">
    <source>
        <dbReference type="Proteomes" id="UP000223913"/>
    </source>
</evidence>
<accession>A0A2D0NHQ4</accession>
<comment type="caution">
    <text evidence="3">The sequence shown here is derived from an EMBL/GenBank/DDBJ whole genome shotgun (WGS) entry which is preliminary data.</text>
</comment>
<dbReference type="SUPFAM" id="SSF111369">
    <property type="entry name" value="HlyD-like secretion proteins"/>
    <property type="match status" value="1"/>
</dbReference>
<proteinExistence type="inferred from homology"/>
<dbReference type="NCBIfam" id="TIGR01730">
    <property type="entry name" value="RND_mfp"/>
    <property type="match status" value="1"/>
</dbReference>
<dbReference type="RefSeq" id="WP_099148544.1">
    <property type="nucleotide sequence ID" value="NZ_PDUD01000003.1"/>
</dbReference>
<sequence length="389" mass="42858">MDKQLLFRRLGIILGVILLVIAVVMAKKLTAEKPEPPRKEEVRAMPAVSTFPATVEEVATTLSVQGELVAFDKIDIFSEVTGALVSTSRPFKVGTYFPQGAILIKIDNSEAHLALLAQKSSLLNAITQLMPDLKVDYPESFAHWQQYLDNFEPESAIKPMPDPLNDQEKYFIASRNLYTQYYNIKSQEERLDKYEIQAPFGGVITQTSINPGAVVRAGQKLGELMNTGNYELQVTVPLSDLKYIKTGNTVTLLSDDLDGEWSGRVKRINNQVDAGTQTVKVFISVSGQNLREGMYLRGDIAATSIADAVRIPRDLLIDQRAVYVVRDSTLELEPVQVVKITSDAAIVRGIPEGAQLLRELFPNAFDGMKVRPQGDQSSGQTSVNAVGSL</sequence>
<dbReference type="PANTHER" id="PTHR30469:SF15">
    <property type="entry name" value="HLYD FAMILY OF SECRETION PROTEINS"/>
    <property type="match status" value="1"/>
</dbReference>
<dbReference type="AlphaFoldDB" id="A0A2D0NHQ4"/>
<evidence type="ECO:0000256" key="1">
    <source>
        <dbReference type="ARBA" id="ARBA00009477"/>
    </source>
</evidence>
<dbReference type="PANTHER" id="PTHR30469">
    <property type="entry name" value="MULTIDRUG RESISTANCE PROTEIN MDTA"/>
    <property type="match status" value="1"/>
</dbReference>
<dbReference type="Gene3D" id="2.40.50.100">
    <property type="match status" value="1"/>
</dbReference>
<dbReference type="Proteomes" id="UP000223913">
    <property type="component" value="Unassembled WGS sequence"/>
</dbReference>
<keyword evidence="4" id="KW-1185">Reference proteome</keyword>
<dbReference type="OrthoDB" id="1114717at2"/>
<dbReference type="Pfam" id="PF25917">
    <property type="entry name" value="BSH_RND"/>
    <property type="match status" value="1"/>
</dbReference>
<dbReference type="GO" id="GO:1990281">
    <property type="term" value="C:efflux pump complex"/>
    <property type="evidence" value="ECO:0007669"/>
    <property type="project" value="TreeGrafter"/>
</dbReference>
<gene>
    <name evidence="3" type="ORF">CRP01_03145</name>
</gene>
<dbReference type="EMBL" id="PDUD01000003">
    <property type="protein sequence ID" value="PHN08025.1"/>
    <property type="molecule type" value="Genomic_DNA"/>
</dbReference>
<comment type="similarity">
    <text evidence="1">Belongs to the membrane fusion protein (MFP) (TC 8.A.1) family.</text>
</comment>
<dbReference type="InterPro" id="IPR058625">
    <property type="entry name" value="MdtA-like_BSH"/>
</dbReference>
<name>A0A2D0NHQ4_FLAN2</name>
<evidence type="ECO:0000259" key="2">
    <source>
        <dbReference type="Pfam" id="PF25917"/>
    </source>
</evidence>
<dbReference type="Gene3D" id="2.40.30.170">
    <property type="match status" value="1"/>
</dbReference>
<dbReference type="InterPro" id="IPR006143">
    <property type="entry name" value="RND_pump_MFP"/>
</dbReference>
<organism evidence="3 4">
    <name type="scientific">Flavilitoribacter nigricans (strain ATCC 23147 / DSM 23189 / NBRC 102662 / NCIMB 1420 / SS-2)</name>
    <name type="common">Lewinella nigricans</name>
    <dbReference type="NCBI Taxonomy" id="1122177"/>
    <lineage>
        <taxon>Bacteria</taxon>
        <taxon>Pseudomonadati</taxon>
        <taxon>Bacteroidota</taxon>
        <taxon>Saprospiria</taxon>
        <taxon>Saprospirales</taxon>
        <taxon>Lewinellaceae</taxon>
        <taxon>Flavilitoribacter</taxon>
    </lineage>
</organism>
<dbReference type="Gene3D" id="2.40.420.20">
    <property type="match status" value="1"/>
</dbReference>
<evidence type="ECO:0000313" key="3">
    <source>
        <dbReference type="EMBL" id="PHN08025.1"/>
    </source>
</evidence>
<protein>
    <submittedName>
        <fullName evidence="3">HlyD family secretion protein</fullName>
    </submittedName>
</protein>
<feature type="domain" description="Multidrug resistance protein MdtA-like barrel-sandwich hybrid" evidence="2">
    <location>
        <begin position="73"/>
        <end position="222"/>
    </location>
</feature>
<dbReference type="GO" id="GO:0015562">
    <property type="term" value="F:efflux transmembrane transporter activity"/>
    <property type="evidence" value="ECO:0007669"/>
    <property type="project" value="TreeGrafter"/>
</dbReference>